<evidence type="ECO:0008006" key="3">
    <source>
        <dbReference type="Google" id="ProtNLM"/>
    </source>
</evidence>
<reference evidence="1" key="1">
    <citation type="submission" date="2022-11" db="UniProtKB">
        <authorList>
            <consortium name="EnsemblMetazoa"/>
        </authorList>
    </citation>
    <scope>IDENTIFICATION</scope>
</reference>
<dbReference type="PANTHER" id="PTHR31859">
    <property type="entry name" value="TETRATRICOPEPTIDE REPEAT PROTEIN 39 FAMILY MEMBER"/>
    <property type="match status" value="1"/>
</dbReference>
<evidence type="ECO:0000313" key="1">
    <source>
        <dbReference type="EnsemblMetazoa" id="XP_028514927.1"/>
    </source>
</evidence>
<dbReference type="Pfam" id="PF10300">
    <property type="entry name" value="Iml2-TPR_39"/>
    <property type="match status" value="2"/>
</dbReference>
<dbReference type="AlphaFoldDB" id="A0A913YKB0"/>
<dbReference type="Proteomes" id="UP000887567">
    <property type="component" value="Unplaced"/>
</dbReference>
<dbReference type="SUPFAM" id="SSF48452">
    <property type="entry name" value="TPR-like"/>
    <property type="match status" value="1"/>
</dbReference>
<accession>A0A913YKB0</accession>
<name>A0A913YKB0_EXADI</name>
<evidence type="ECO:0000313" key="2">
    <source>
        <dbReference type="Proteomes" id="UP000887567"/>
    </source>
</evidence>
<dbReference type="InterPro" id="IPR011990">
    <property type="entry name" value="TPR-like_helical_dom_sf"/>
</dbReference>
<keyword evidence="2" id="KW-1185">Reference proteome</keyword>
<organism evidence="1 2">
    <name type="scientific">Exaiptasia diaphana</name>
    <name type="common">Tropical sea anemone</name>
    <name type="synonym">Aiptasia pulchella</name>
    <dbReference type="NCBI Taxonomy" id="2652724"/>
    <lineage>
        <taxon>Eukaryota</taxon>
        <taxon>Metazoa</taxon>
        <taxon>Cnidaria</taxon>
        <taxon>Anthozoa</taxon>
        <taxon>Hexacorallia</taxon>
        <taxon>Actiniaria</taxon>
        <taxon>Aiptasiidae</taxon>
        <taxon>Exaiptasia</taxon>
    </lineage>
</organism>
<sequence>MSSSKGPPKTDALAEKCSKSSPGFWEYHSLARDGINVLLNNGFEESQKLFKNHRQAVILSPAIAQSNFTYYSTMEINTWLFICQQAILTFEDDQLDRALENLKRAQRICYIESNKKSGIAKDERLMRQILYADSELYMALLTFLKQGVTDYTEDDDMLANLDGSPSLSRKSPSVSPDALRHLQAAVSCGYGLFHLAISLVPPKLLKFCHLLGFSGNRDVGLQALDIASQSEDMKAPVARLTLLWYHSVIRPFIALDEGNNEEGLKKATEMLEESSQEYPSSAVFLFFRGLVSRLKGNVGQALQEFHQAMTAAAEQTEIALICQYEIGWCHLLQLEWDYALPSFFRLKEESKWSQGYYAYLCGITVGLLGSSTEAHSQFKSVLKLTKKKTPLEEFLCRRAAQYKKVEPSEDDCLLLALELLYVWRAFYTCTETVLHKMLKDMQECNPSPNLIPLKTLMIGSVNQILKNNDLAVKYFQEAIYKSGRSPPDSHVPPFATYELGVLYAQDTRTSDKGEELLRRVKDHYSGYDFENRLSFRVHSAMARIEERRQEMAASLHKKA</sequence>
<dbReference type="PANTHER" id="PTHR31859:SF1">
    <property type="entry name" value="TETRATRICOPEPTIDE REPEAT PROTEIN 39C"/>
    <property type="match status" value="1"/>
</dbReference>
<protein>
    <recommendedName>
        <fullName evidence="3">Tetratricopeptide repeat protein 39C</fullName>
    </recommendedName>
</protein>
<dbReference type="OMA" id="NRFMSAK"/>
<dbReference type="GO" id="GO:0060271">
    <property type="term" value="P:cilium assembly"/>
    <property type="evidence" value="ECO:0007669"/>
    <property type="project" value="TreeGrafter"/>
</dbReference>
<dbReference type="OrthoDB" id="2154985at2759"/>
<dbReference type="Gene3D" id="1.25.40.10">
    <property type="entry name" value="Tetratricopeptide repeat domain"/>
    <property type="match status" value="1"/>
</dbReference>
<dbReference type="KEGG" id="epa:110239341"/>
<dbReference type="RefSeq" id="XP_028514927.1">
    <property type="nucleotide sequence ID" value="XM_028659126.1"/>
</dbReference>
<dbReference type="GeneID" id="110239341"/>
<proteinExistence type="predicted"/>
<dbReference type="EnsemblMetazoa" id="XM_028659126.1">
    <property type="protein sequence ID" value="XP_028514927.1"/>
    <property type="gene ID" value="LOC110239341"/>
</dbReference>
<dbReference type="InterPro" id="IPR019412">
    <property type="entry name" value="IML2/TPR_39"/>
</dbReference>